<evidence type="ECO:0000313" key="2">
    <source>
        <dbReference type="EMBL" id="SDC48942.1"/>
    </source>
</evidence>
<keyword evidence="3" id="KW-1185">Reference proteome</keyword>
<organism evidence="2 3">
    <name type="scientific">Niabella drilacis (strain DSM 25811 / CCM 8410 / CCUG 62505 / LMG 26954 / E90)</name>
    <dbReference type="NCBI Taxonomy" id="1285928"/>
    <lineage>
        <taxon>Bacteria</taxon>
        <taxon>Pseudomonadati</taxon>
        <taxon>Bacteroidota</taxon>
        <taxon>Chitinophagia</taxon>
        <taxon>Chitinophagales</taxon>
        <taxon>Chitinophagaceae</taxon>
        <taxon>Niabella</taxon>
    </lineage>
</organism>
<dbReference type="AlphaFoldDB" id="A0A1G6M093"/>
<dbReference type="RefSeq" id="WP_218127699.1">
    <property type="nucleotide sequence ID" value="NZ_FMZO01000002.1"/>
</dbReference>
<gene>
    <name evidence="2" type="ORF">SAMN04487894_102518</name>
</gene>
<dbReference type="STRING" id="1285928.SAMN04487894_102518"/>
<proteinExistence type="predicted"/>
<evidence type="ECO:0008006" key="4">
    <source>
        <dbReference type="Google" id="ProtNLM"/>
    </source>
</evidence>
<protein>
    <recommendedName>
        <fullName evidence="4">Right handed beta helix region</fullName>
    </recommendedName>
</protein>
<feature type="signal peptide" evidence="1">
    <location>
        <begin position="1"/>
        <end position="26"/>
    </location>
</feature>
<dbReference type="SUPFAM" id="SSF51126">
    <property type="entry name" value="Pectin lyase-like"/>
    <property type="match status" value="1"/>
</dbReference>
<evidence type="ECO:0000313" key="3">
    <source>
        <dbReference type="Proteomes" id="UP000198757"/>
    </source>
</evidence>
<name>A0A1G6M093_NIADE</name>
<keyword evidence="1" id="KW-0732">Signal</keyword>
<sequence>MNQSSKMKCCHLLILLFLAGALTAQAQTGIRSGGTIITYKPGKTRIGENEKGGLLINVSPRDLQKFKASGFVQYSDLGAAGDGKSDDIDPIVATHAVANEQGLAVKANEGATYYIGGKAHTAIIKTTTDFGTARFIIDDTEVQNRNAAIFEVASGLAASPLKGITSLKKNQKKINASFPATSLITVTDTQIKQYIRMGLNQDKGAAQTDIFIVDKNGNIDMNAPIIWDFNTITAITALPIDEEPLRISGGDFTTIANAAESKYTYYDRNIAIKRSNVVVDGIVHRITGEGDHGAPYGGFLNISNCAFVTIKNCVLTGHKTYRTIGSAGAPVSMGTYDISANRALNISFINCRQTNDINDNRYWGIMGSNYCKNILYDGCVFSRFDAHKGVANATIRNSTLGYMGINAIGSGTFLVENSTINGGSLINLRSDYGSTWQGRFIIRNCIFRPQAGKPVHSVLINGSNSGQHDFGYTCYMPEQIIIENLKIEDKNHPADYNGVAVFADFNPKMKDDTYKEQFPYVVTKEVVLQNVTTTSGHALRVSNNPFEFRNVKISNR</sequence>
<feature type="chain" id="PRO_5011758074" description="Right handed beta helix region" evidence="1">
    <location>
        <begin position="27"/>
        <end position="556"/>
    </location>
</feature>
<dbReference type="Proteomes" id="UP000198757">
    <property type="component" value="Unassembled WGS sequence"/>
</dbReference>
<dbReference type="EMBL" id="FMZO01000002">
    <property type="protein sequence ID" value="SDC48942.1"/>
    <property type="molecule type" value="Genomic_DNA"/>
</dbReference>
<reference evidence="3" key="1">
    <citation type="submission" date="2016-10" db="EMBL/GenBank/DDBJ databases">
        <authorList>
            <person name="Varghese N."/>
            <person name="Submissions S."/>
        </authorList>
    </citation>
    <scope>NUCLEOTIDE SEQUENCE [LARGE SCALE GENOMIC DNA]</scope>
    <source>
        <strain evidence="3">DSM 25811 / CCM 8410 / LMG 26954 / E90</strain>
    </source>
</reference>
<accession>A0A1G6M093</accession>
<dbReference type="InterPro" id="IPR011050">
    <property type="entry name" value="Pectin_lyase_fold/virulence"/>
</dbReference>
<evidence type="ECO:0000256" key="1">
    <source>
        <dbReference type="SAM" id="SignalP"/>
    </source>
</evidence>